<dbReference type="Pfam" id="PF08450">
    <property type="entry name" value="SGL"/>
    <property type="match status" value="1"/>
</dbReference>
<dbReference type="GO" id="GO:0045892">
    <property type="term" value="P:negative regulation of DNA-templated transcription"/>
    <property type="evidence" value="ECO:0007669"/>
    <property type="project" value="TreeGrafter"/>
</dbReference>
<name>A0A7W6KNM7_9HYPH</name>
<dbReference type="Gene3D" id="2.120.10.30">
    <property type="entry name" value="TolB, C-terminal domain"/>
    <property type="match status" value="1"/>
</dbReference>
<dbReference type="AlphaFoldDB" id="A0A7W6KNM7"/>
<dbReference type="GO" id="GO:0003677">
    <property type="term" value="F:DNA binding"/>
    <property type="evidence" value="ECO:0007669"/>
    <property type="project" value="UniProtKB-KW"/>
</dbReference>
<dbReference type="PROSITE" id="PS51078">
    <property type="entry name" value="ICLR_ED"/>
    <property type="match status" value="1"/>
</dbReference>
<dbReference type="EMBL" id="JACIDZ010000027">
    <property type="protein sequence ID" value="MBB4124591.1"/>
    <property type="molecule type" value="Genomic_DNA"/>
</dbReference>
<dbReference type="Proteomes" id="UP000530571">
    <property type="component" value="Unassembled WGS sequence"/>
</dbReference>
<evidence type="ECO:0000256" key="3">
    <source>
        <dbReference type="ARBA" id="ARBA00023163"/>
    </source>
</evidence>
<dbReference type="Gene3D" id="1.10.10.10">
    <property type="entry name" value="Winged helix-like DNA-binding domain superfamily/Winged helix DNA-binding domain"/>
    <property type="match status" value="1"/>
</dbReference>
<accession>A0A7W6KNM7</accession>
<keyword evidence="7" id="KW-1185">Reference proteome</keyword>
<sequence length="553" mass="60432">MPDRTQQEHTESDAEQKGVKGAALLMKACDILDLVGTKPGQLTARDLVEATGLAKSTVYRIVAALSERGFVRAGQNDQKLLLGFHFLDLAQSIGTEMDLATIAADELRRLREMTGETAYLAALMGNEMVSLAKSVGAHENSSTAALGGTKPVYATSQGKAILAFLPERRVDHILNSLTFRPVTDYTITDRNTLQLSLNIIRQRGFAIDDQENIVGTRCIGVPILDAGGQPVAAISVAGPAYRMTLERIEQLAPELIDAGRRLGHLVKEYKAKSDNRSEWRITPLGEAAFQGAKPFWDEHNDCVYWIDRLAPAIYAMLDDDLPKLLAQMPGPISEALPARGGGIYVVCEGEWHHASLQEGCRRIDRPRIRDFRALCTRPGGSTWATLVEDGGSKIGSLSARGEFQPEWTVAREIDESVWSRDGERLYALSRNDGLIYEMRRGRDAALVLSRIPRGSGEPCALTVDDADRLWVALKDGWGVARLNENGEIEQVLALPVPYPSGLVFGGKNRATLYVTSARLGVGREMLEHAPLSGRLLKIEIGISEALSSVNRAV</sequence>
<dbReference type="PANTHER" id="PTHR30136">
    <property type="entry name" value="HELIX-TURN-HELIX TRANSCRIPTIONAL REGULATOR, ICLR FAMILY"/>
    <property type="match status" value="1"/>
</dbReference>
<dbReference type="InterPro" id="IPR011042">
    <property type="entry name" value="6-blade_b-propeller_TolB-like"/>
</dbReference>
<evidence type="ECO:0000313" key="7">
    <source>
        <dbReference type="Proteomes" id="UP000530571"/>
    </source>
</evidence>
<dbReference type="RefSeq" id="WP_183491415.1">
    <property type="nucleotide sequence ID" value="NZ_JACIDZ010000027.1"/>
</dbReference>
<dbReference type="Gene3D" id="3.30.450.40">
    <property type="match status" value="1"/>
</dbReference>
<evidence type="ECO:0000256" key="1">
    <source>
        <dbReference type="ARBA" id="ARBA00023015"/>
    </source>
</evidence>
<feature type="domain" description="IclR-ED" evidence="5">
    <location>
        <begin position="85"/>
        <end position="268"/>
    </location>
</feature>
<dbReference type="SUPFAM" id="SSF55781">
    <property type="entry name" value="GAF domain-like"/>
    <property type="match status" value="1"/>
</dbReference>
<dbReference type="InterPro" id="IPR036390">
    <property type="entry name" value="WH_DNA-bd_sf"/>
</dbReference>
<dbReference type="InterPro" id="IPR005511">
    <property type="entry name" value="SMP-30"/>
</dbReference>
<dbReference type="InterPro" id="IPR029016">
    <property type="entry name" value="GAF-like_dom_sf"/>
</dbReference>
<evidence type="ECO:0000313" key="6">
    <source>
        <dbReference type="EMBL" id="MBB4124591.1"/>
    </source>
</evidence>
<dbReference type="Pfam" id="PF01614">
    <property type="entry name" value="IclR_C"/>
    <property type="match status" value="1"/>
</dbReference>
<evidence type="ECO:0000259" key="5">
    <source>
        <dbReference type="PROSITE" id="PS51078"/>
    </source>
</evidence>
<dbReference type="InterPro" id="IPR036388">
    <property type="entry name" value="WH-like_DNA-bd_sf"/>
</dbReference>
<evidence type="ECO:0000256" key="2">
    <source>
        <dbReference type="ARBA" id="ARBA00023125"/>
    </source>
</evidence>
<keyword evidence="1" id="KW-0805">Transcription regulation</keyword>
<evidence type="ECO:0000259" key="4">
    <source>
        <dbReference type="PROSITE" id="PS51077"/>
    </source>
</evidence>
<dbReference type="InterPro" id="IPR014757">
    <property type="entry name" value="Tscrpt_reg_IclR_C"/>
</dbReference>
<dbReference type="SUPFAM" id="SSF63829">
    <property type="entry name" value="Calcium-dependent phosphotriesterase"/>
    <property type="match status" value="1"/>
</dbReference>
<keyword evidence="2 6" id="KW-0238">DNA-binding</keyword>
<gene>
    <name evidence="6" type="ORF">GGR30_004551</name>
</gene>
<dbReference type="GO" id="GO:0003700">
    <property type="term" value="F:DNA-binding transcription factor activity"/>
    <property type="evidence" value="ECO:0007669"/>
    <property type="project" value="TreeGrafter"/>
</dbReference>
<comment type="caution">
    <text evidence="6">The sequence shown here is derived from an EMBL/GenBank/DDBJ whole genome shotgun (WGS) entry which is preliminary data.</text>
</comment>
<feature type="domain" description="HTH iclR-type" evidence="4">
    <location>
        <begin position="22"/>
        <end position="84"/>
    </location>
</feature>
<dbReference type="Pfam" id="PF09339">
    <property type="entry name" value="HTH_IclR"/>
    <property type="match status" value="1"/>
</dbReference>
<dbReference type="InterPro" id="IPR013658">
    <property type="entry name" value="SGL"/>
</dbReference>
<dbReference type="InterPro" id="IPR005471">
    <property type="entry name" value="Tscrpt_reg_IclR_N"/>
</dbReference>
<dbReference type="InterPro" id="IPR050707">
    <property type="entry name" value="HTH_MetabolicPath_Reg"/>
</dbReference>
<dbReference type="SMART" id="SM00346">
    <property type="entry name" value="HTH_ICLR"/>
    <property type="match status" value="1"/>
</dbReference>
<dbReference type="SUPFAM" id="SSF46785">
    <property type="entry name" value="Winged helix' DNA-binding domain"/>
    <property type="match status" value="1"/>
</dbReference>
<organism evidence="6 7">
    <name type="scientific">Martelella radicis</name>
    <dbReference type="NCBI Taxonomy" id="1397476"/>
    <lineage>
        <taxon>Bacteria</taxon>
        <taxon>Pseudomonadati</taxon>
        <taxon>Pseudomonadota</taxon>
        <taxon>Alphaproteobacteria</taxon>
        <taxon>Hyphomicrobiales</taxon>
        <taxon>Aurantimonadaceae</taxon>
        <taxon>Martelella</taxon>
    </lineage>
</organism>
<dbReference type="PANTHER" id="PTHR30136:SF35">
    <property type="entry name" value="HTH-TYPE TRANSCRIPTIONAL REGULATOR RV1719"/>
    <property type="match status" value="1"/>
</dbReference>
<dbReference type="PROSITE" id="PS51077">
    <property type="entry name" value="HTH_ICLR"/>
    <property type="match status" value="1"/>
</dbReference>
<reference evidence="6 7" key="1">
    <citation type="submission" date="2020-08" db="EMBL/GenBank/DDBJ databases">
        <title>Genomic Encyclopedia of Type Strains, Phase IV (KMG-IV): sequencing the most valuable type-strain genomes for metagenomic binning, comparative biology and taxonomic classification.</title>
        <authorList>
            <person name="Goeker M."/>
        </authorList>
    </citation>
    <scope>NUCLEOTIDE SEQUENCE [LARGE SCALE GENOMIC DNA]</scope>
    <source>
        <strain evidence="6 7">DSM 28101</strain>
    </source>
</reference>
<keyword evidence="3" id="KW-0804">Transcription</keyword>
<dbReference type="PRINTS" id="PR01790">
    <property type="entry name" value="SMP30FAMILY"/>
</dbReference>
<proteinExistence type="predicted"/>
<protein>
    <submittedName>
        <fullName evidence="6">DNA-binding IclR family transcriptional regulator/sugar lactone lactonase YvrE</fullName>
    </submittedName>
</protein>